<dbReference type="CDD" id="cd06183">
    <property type="entry name" value="cyt_b5_reduct_like"/>
    <property type="match status" value="1"/>
</dbReference>
<comment type="similarity">
    <text evidence="3 14">Belongs to the flavoprotein pyridine nucleotide cytochrome reductase family.</text>
</comment>
<dbReference type="InterPro" id="IPR039261">
    <property type="entry name" value="FNR_nucleotide-bd"/>
</dbReference>
<dbReference type="PRINTS" id="PR00371">
    <property type="entry name" value="FPNCR"/>
</dbReference>
<dbReference type="Gene3D" id="3.40.50.80">
    <property type="entry name" value="Nucleotide-binding domain of ferredoxin-NADP reductase (FNR) module"/>
    <property type="match status" value="1"/>
</dbReference>
<reference evidence="18" key="2">
    <citation type="submission" date="2020-11" db="EMBL/GenBank/DDBJ databases">
        <authorList>
            <person name="Cecchin M."/>
            <person name="Marcolungo L."/>
            <person name="Rossato M."/>
            <person name="Girolomoni L."/>
            <person name="Cosentino E."/>
            <person name="Cuine S."/>
            <person name="Li-Beisson Y."/>
            <person name="Delledonne M."/>
            <person name="Ballottari M."/>
        </authorList>
    </citation>
    <scope>NUCLEOTIDE SEQUENCE</scope>
    <source>
        <strain evidence="18">211/11P</strain>
        <tissue evidence="18">Whole cell</tissue>
    </source>
</reference>
<dbReference type="EMBL" id="SIDB01000010">
    <property type="protein sequence ID" value="KAI3427415.1"/>
    <property type="molecule type" value="Genomic_DNA"/>
</dbReference>
<evidence type="ECO:0000256" key="13">
    <source>
        <dbReference type="PIRSR" id="PIRSR601834-1"/>
    </source>
</evidence>
<dbReference type="InterPro" id="IPR001433">
    <property type="entry name" value="OxRdtase_FAD/NAD-bd"/>
</dbReference>
<dbReference type="GO" id="GO:0090524">
    <property type="term" value="F:cytochrome-b5 reductase activity, acting on NADH"/>
    <property type="evidence" value="ECO:0007669"/>
    <property type="project" value="UniProtKB-EC"/>
</dbReference>
<dbReference type="InterPro" id="IPR017927">
    <property type="entry name" value="FAD-bd_FR_type"/>
</dbReference>
<keyword evidence="4 13" id="KW-0285">Flavoprotein</keyword>
<keyword evidence="5 16" id="KW-0812">Transmembrane</keyword>
<dbReference type="OrthoDB" id="432685at2759"/>
<keyword evidence="11" id="KW-0496">Mitochondrion</keyword>
<dbReference type="Pfam" id="PF00175">
    <property type="entry name" value="NAD_binding_1"/>
    <property type="match status" value="1"/>
</dbReference>
<feature type="binding site" evidence="13">
    <location>
        <position position="155"/>
    </location>
    <ligand>
        <name>FAD</name>
        <dbReference type="ChEBI" id="CHEBI:57692"/>
    </ligand>
</feature>
<keyword evidence="9 14" id="KW-0560">Oxidoreductase</keyword>
<feature type="binding site" evidence="13">
    <location>
        <position position="223"/>
    </location>
    <ligand>
        <name>FAD</name>
        <dbReference type="ChEBI" id="CHEBI:57692"/>
    </ligand>
</feature>
<evidence type="ECO:0000256" key="12">
    <source>
        <dbReference type="ARBA" id="ARBA00023136"/>
    </source>
</evidence>
<dbReference type="Proteomes" id="UP001055712">
    <property type="component" value="Unassembled WGS sequence"/>
</dbReference>
<evidence type="ECO:0000256" key="4">
    <source>
        <dbReference type="ARBA" id="ARBA00022630"/>
    </source>
</evidence>
<dbReference type="PRINTS" id="PR00406">
    <property type="entry name" value="CYTB5RDTASE"/>
</dbReference>
<feature type="transmembrane region" description="Helical" evidence="16">
    <location>
        <begin position="71"/>
        <end position="89"/>
    </location>
</feature>
<feature type="region of interest" description="Disordered" evidence="15">
    <location>
        <begin position="1"/>
        <end position="21"/>
    </location>
</feature>
<evidence type="ECO:0000256" key="9">
    <source>
        <dbReference type="ARBA" id="ARBA00023002"/>
    </source>
</evidence>
<name>A0A9D4YV18_CHLVU</name>
<keyword evidence="12 16" id="KW-0472">Membrane</keyword>
<keyword evidence="7 13" id="KW-0274">FAD</keyword>
<evidence type="ECO:0000313" key="18">
    <source>
        <dbReference type="EMBL" id="KAI3427415.1"/>
    </source>
</evidence>
<evidence type="ECO:0000256" key="3">
    <source>
        <dbReference type="ARBA" id="ARBA00006105"/>
    </source>
</evidence>
<feature type="domain" description="FAD-binding FR-type" evidence="17">
    <location>
        <begin position="101"/>
        <end position="206"/>
    </location>
</feature>
<keyword evidence="19" id="KW-1185">Reference proteome</keyword>
<dbReference type="PANTHER" id="PTHR19370:SF184">
    <property type="entry name" value="NADH-CYTOCHROME B5 REDUCTASE-LIKE"/>
    <property type="match status" value="1"/>
</dbReference>
<dbReference type="SUPFAM" id="SSF52343">
    <property type="entry name" value="Ferredoxin reductase-like, C-terminal NADP-linked domain"/>
    <property type="match status" value="1"/>
</dbReference>
<feature type="binding site" evidence="13">
    <location>
        <position position="156"/>
    </location>
    <ligand>
        <name>FAD</name>
        <dbReference type="ChEBI" id="CHEBI:57692"/>
    </ligand>
</feature>
<sequence length="337" mass="37316">MKSRAISRPAQTAWPCDGSFNPETTGGRADIRRLQDYFPVRVYFFSATAMADTTATLDHLALVVVHNLPQALLVVLTTLVIVLVGKDIINGMMRSPFLNPNTWQPLTLVDVKQLSHNVRRFRFALPHQEQLLGLPLGQHVSIKGSSKNGGGEVFRPYTPTTAIMQRGYVDFVIKLYPEGQMSQVLAAAEVGDSLLFKGPKGRFQYEKGSKRAIGMLAGGSGITPMYQVATEILRDSNDDTHLSLVYANYTEDDILLRKELDELAERHANFSVYYVLNDPPRGWAGGKGFVTAEMIKKHLPAPAADVVILRCGPAPMNKAMEAHLEALGYPKEQQFQF</sequence>
<evidence type="ECO:0000256" key="10">
    <source>
        <dbReference type="ARBA" id="ARBA00023027"/>
    </source>
</evidence>
<feature type="binding site" evidence="13">
    <location>
        <position position="181"/>
    </location>
    <ligand>
        <name>FAD</name>
        <dbReference type="ChEBI" id="CHEBI:57692"/>
    </ligand>
</feature>
<evidence type="ECO:0000256" key="2">
    <source>
        <dbReference type="ARBA" id="ARBA00004294"/>
    </source>
</evidence>
<dbReference type="PANTHER" id="PTHR19370">
    <property type="entry name" value="NADH-CYTOCHROME B5 REDUCTASE"/>
    <property type="match status" value="1"/>
</dbReference>
<reference evidence="18" key="1">
    <citation type="journal article" date="2019" name="Plant J.">
        <title>Chlorella vulgaris genome assembly and annotation reveals the molecular basis for metabolic acclimation to high light conditions.</title>
        <authorList>
            <person name="Cecchin M."/>
            <person name="Marcolungo L."/>
            <person name="Rossato M."/>
            <person name="Girolomoni L."/>
            <person name="Cosentino E."/>
            <person name="Cuine S."/>
            <person name="Li-Beisson Y."/>
            <person name="Delledonne M."/>
            <person name="Ballottari M."/>
        </authorList>
    </citation>
    <scope>NUCLEOTIDE SEQUENCE</scope>
    <source>
        <strain evidence="18">211/11P</strain>
    </source>
</reference>
<accession>A0A9D4YV18</accession>
<evidence type="ECO:0000256" key="8">
    <source>
        <dbReference type="ARBA" id="ARBA00022989"/>
    </source>
</evidence>
<dbReference type="GO" id="GO:0022900">
    <property type="term" value="P:electron transport chain"/>
    <property type="evidence" value="ECO:0007669"/>
    <property type="project" value="TreeGrafter"/>
</dbReference>
<evidence type="ECO:0000313" key="19">
    <source>
        <dbReference type="Proteomes" id="UP001055712"/>
    </source>
</evidence>
<evidence type="ECO:0000256" key="7">
    <source>
        <dbReference type="ARBA" id="ARBA00022827"/>
    </source>
</evidence>
<keyword evidence="10 14" id="KW-0520">NAD</keyword>
<proteinExistence type="inferred from homology"/>
<dbReference type="InterPro" id="IPR001709">
    <property type="entry name" value="Flavoprot_Pyr_Nucl_cyt_Rdtase"/>
</dbReference>
<dbReference type="Gene3D" id="2.40.30.10">
    <property type="entry name" value="Translation factors"/>
    <property type="match status" value="1"/>
</dbReference>
<feature type="binding site" evidence="13">
    <location>
        <position position="182"/>
    </location>
    <ligand>
        <name>FAD</name>
        <dbReference type="ChEBI" id="CHEBI:57692"/>
    </ligand>
</feature>
<evidence type="ECO:0000256" key="1">
    <source>
        <dbReference type="ARBA" id="ARBA00001974"/>
    </source>
</evidence>
<dbReference type="AlphaFoldDB" id="A0A9D4YV18"/>
<gene>
    <name evidence="18" type="ORF">D9Q98_010330</name>
</gene>
<comment type="caution">
    <text evidence="18">The sequence shown here is derived from an EMBL/GenBank/DDBJ whole genome shotgun (WGS) entry which is preliminary data.</text>
</comment>
<comment type="cofactor">
    <cofactor evidence="1 13 14">
        <name>FAD</name>
        <dbReference type="ChEBI" id="CHEBI:57692"/>
    </cofactor>
</comment>
<feature type="binding site" evidence="13">
    <location>
        <position position="157"/>
    </location>
    <ligand>
        <name>FAD</name>
        <dbReference type="ChEBI" id="CHEBI:57692"/>
    </ligand>
</feature>
<evidence type="ECO:0000256" key="14">
    <source>
        <dbReference type="RuleBase" id="RU361226"/>
    </source>
</evidence>
<dbReference type="InterPro" id="IPR008333">
    <property type="entry name" value="Cbr1-like_FAD-bd_dom"/>
</dbReference>
<evidence type="ECO:0000259" key="17">
    <source>
        <dbReference type="PROSITE" id="PS51384"/>
    </source>
</evidence>
<evidence type="ECO:0000256" key="16">
    <source>
        <dbReference type="SAM" id="Phobius"/>
    </source>
</evidence>
<dbReference type="FunFam" id="3.40.50.80:FF:000019">
    <property type="entry name" value="NADH-cytochrome b5 reductase"/>
    <property type="match status" value="1"/>
</dbReference>
<comment type="catalytic activity">
    <reaction evidence="14">
        <text>2 Fe(III)-[cytochrome b5] + NADH = 2 Fe(II)-[cytochrome b5] + NAD(+) + H(+)</text>
        <dbReference type="Rhea" id="RHEA:46680"/>
        <dbReference type="Rhea" id="RHEA-COMP:10438"/>
        <dbReference type="Rhea" id="RHEA-COMP:10439"/>
        <dbReference type="ChEBI" id="CHEBI:15378"/>
        <dbReference type="ChEBI" id="CHEBI:29033"/>
        <dbReference type="ChEBI" id="CHEBI:29034"/>
        <dbReference type="ChEBI" id="CHEBI:57540"/>
        <dbReference type="ChEBI" id="CHEBI:57945"/>
        <dbReference type="EC" id="1.6.2.2"/>
    </reaction>
</comment>
<comment type="subcellular location">
    <subcellularLocation>
        <location evidence="2">Mitochondrion outer membrane</location>
    </subcellularLocation>
</comment>
<dbReference type="InterPro" id="IPR001834">
    <property type="entry name" value="CBR-like"/>
</dbReference>
<organism evidence="18 19">
    <name type="scientific">Chlorella vulgaris</name>
    <name type="common">Green alga</name>
    <dbReference type="NCBI Taxonomy" id="3077"/>
    <lineage>
        <taxon>Eukaryota</taxon>
        <taxon>Viridiplantae</taxon>
        <taxon>Chlorophyta</taxon>
        <taxon>core chlorophytes</taxon>
        <taxon>Trebouxiophyceae</taxon>
        <taxon>Chlorellales</taxon>
        <taxon>Chlorellaceae</taxon>
        <taxon>Chlorella clade</taxon>
        <taxon>Chlorella</taxon>
    </lineage>
</organism>
<dbReference type="SUPFAM" id="SSF63380">
    <property type="entry name" value="Riboflavin synthase domain-like"/>
    <property type="match status" value="1"/>
</dbReference>
<keyword evidence="6" id="KW-1000">Mitochondrion outer membrane</keyword>
<evidence type="ECO:0000256" key="15">
    <source>
        <dbReference type="SAM" id="MobiDB-lite"/>
    </source>
</evidence>
<keyword evidence="8 16" id="KW-1133">Transmembrane helix</keyword>
<evidence type="ECO:0000256" key="5">
    <source>
        <dbReference type="ARBA" id="ARBA00022692"/>
    </source>
</evidence>
<evidence type="ECO:0000256" key="6">
    <source>
        <dbReference type="ARBA" id="ARBA00022787"/>
    </source>
</evidence>
<dbReference type="GO" id="GO:0005741">
    <property type="term" value="C:mitochondrial outer membrane"/>
    <property type="evidence" value="ECO:0007669"/>
    <property type="project" value="UniProtKB-SubCell"/>
</dbReference>
<evidence type="ECO:0000256" key="11">
    <source>
        <dbReference type="ARBA" id="ARBA00023128"/>
    </source>
</evidence>
<dbReference type="EC" id="1.6.2.2" evidence="14"/>
<dbReference type="Pfam" id="PF00970">
    <property type="entry name" value="FAD_binding_6"/>
    <property type="match status" value="1"/>
</dbReference>
<dbReference type="FunFam" id="2.40.30.10:FF:000032">
    <property type="entry name" value="NADH-cytochrome b5 reductase"/>
    <property type="match status" value="1"/>
</dbReference>
<dbReference type="PROSITE" id="PS51384">
    <property type="entry name" value="FAD_FR"/>
    <property type="match status" value="1"/>
</dbReference>
<dbReference type="InterPro" id="IPR017938">
    <property type="entry name" value="Riboflavin_synthase-like_b-brl"/>
</dbReference>
<feature type="binding site" evidence="13">
    <location>
        <position position="172"/>
    </location>
    <ligand>
        <name>FAD</name>
        <dbReference type="ChEBI" id="CHEBI:57692"/>
    </ligand>
</feature>
<protein>
    <recommendedName>
        <fullName evidence="14">NADH-cytochrome b5 reductase</fullName>
        <ecNumber evidence="14">1.6.2.2</ecNumber>
    </recommendedName>
</protein>
<feature type="binding site" evidence="13">
    <location>
        <position position="174"/>
    </location>
    <ligand>
        <name>FAD</name>
        <dbReference type="ChEBI" id="CHEBI:57692"/>
    </ligand>
</feature>